<dbReference type="PANTHER" id="PTHR12526">
    <property type="entry name" value="GLYCOSYLTRANSFERASE"/>
    <property type="match status" value="1"/>
</dbReference>
<protein>
    <submittedName>
        <fullName evidence="2">Glycosyltransferase family 4 protein</fullName>
    </submittedName>
</protein>
<reference evidence="2 3" key="1">
    <citation type="journal article" date="2019" name="Int. J. Syst. Evol. Microbiol.">
        <title>The Global Catalogue of Microorganisms (GCM) 10K type strain sequencing project: providing services to taxonomists for standard genome sequencing and annotation.</title>
        <authorList>
            <consortium name="The Broad Institute Genomics Platform"/>
            <consortium name="The Broad Institute Genome Sequencing Center for Infectious Disease"/>
            <person name="Wu L."/>
            <person name="Ma J."/>
        </authorList>
    </citation>
    <scope>NUCLEOTIDE SEQUENCE [LARGE SCALE GENOMIC DNA]</scope>
    <source>
        <strain evidence="2 3">JCM 16013</strain>
    </source>
</reference>
<name>A0ABN2TGK4_9ACTN</name>
<dbReference type="Pfam" id="PF13692">
    <property type="entry name" value="Glyco_trans_1_4"/>
    <property type="match status" value="1"/>
</dbReference>
<dbReference type="RefSeq" id="WP_344663287.1">
    <property type="nucleotide sequence ID" value="NZ_BAAAQM010000112.1"/>
</dbReference>
<evidence type="ECO:0000313" key="2">
    <source>
        <dbReference type="EMBL" id="GAA2008809.1"/>
    </source>
</evidence>
<organism evidence="2 3">
    <name type="scientific">Catenulispora subtropica</name>
    <dbReference type="NCBI Taxonomy" id="450798"/>
    <lineage>
        <taxon>Bacteria</taxon>
        <taxon>Bacillati</taxon>
        <taxon>Actinomycetota</taxon>
        <taxon>Actinomycetes</taxon>
        <taxon>Catenulisporales</taxon>
        <taxon>Catenulisporaceae</taxon>
        <taxon>Catenulispora</taxon>
    </lineage>
</organism>
<gene>
    <name evidence="2" type="ORF">GCM10009838_88730</name>
</gene>
<accession>A0ABN2TGK4</accession>
<keyword evidence="3" id="KW-1185">Reference proteome</keyword>
<evidence type="ECO:0000313" key="3">
    <source>
        <dbReference type="Proteomes" id="UP001499854"/>
    </source>
</evidence>
<evidence type="ECO:0000256" key="1">
    <source>
        <dbReference type="SAM" id="MobiDB-lite"/>
    </source>
</evidence>
<dbReference type="Proteomes" id="UP001499854">
    <property type="component" value="Unassembled WGS sequence"/>
</dbReference>
<feature type="compositionally biased region" description="Low complexity" evidence="1">
    <location>
        <begin position="439"/>
        <end position="453"/>
    </location>
</feature>
<dbReference type="EMBL" id="BAAAQM010000112">
    <property type="protein sequence ID" value="GAA2008809.1"/>
    <property type="molecule type" value="Genomic_DNA"/>
</dbReference>
<dbReference type="Gene3D" id="3.40.50.2000">
    <property type="entry name" value="Glycogen Phosphorylase B"/>
    <property type="match status" value="2"/>
</dbReference>
<dbReference type="PANTHER" id="PTHR12526:SF572">
    <property type="entry name" value="BLL5144 PROTEIN"/>
    <property type="match status" value="1"/>
</dbReference>
<dbReference type="SUPFAM" id="SSF53756">
    <property type="entry name" value="UDP-Glycosyltransferase/glycogen phosphorylase"/>
    <property type="match status" value="1"/>
</dbReference>
<proteinExistence type="predicted"/>
<sequence length="453" mass="48696">MEAIRIPLSLPERHPSRKTRVVLVSTYPPRRCGIATFTQDLRNALADVAPDLETRVCAVDREELDHPAVDYVLRQDTREDYAAVAARIAADGAGVVVIEHEYGIFGGPDGVWITEFAGELHRRGVPYLVTLHTVLSAPSAGQAAALRRLCRDAFAVTVFTRTARRFALETGIVAPADRIAVLPHGAPTVLRSGIGLDDRAGHDIRPEVSDLLVSAREHRLLSTFGLVSPGKGLEHAIAAVAEVVEAHPDVRYVIAGATHPEIVRRHGEEYRIGLSALAADLGVGEHVRFLDFFLTDAEIALLLNRTEVFLTPYRSRDQISSGALTFAVAAGCPVVSTSFHYAEDLLGGGAGLTVHPDDHPGFVRALRAMLGEPRRLARARAAARELGATLGWPTVASRFADTVRMAAVKADAVRVERDSEEFGRRLPARVPAAAHSRVPAGATAAPASGTRRS</sequence>
<comment type="caution">
    <text evidence="2">The sequence shown here is derived from an EMBL/GenBank/DDBJ whole genome shotgun (WGS) entry which is preliminary data.</text>
</comment>
<feature type="region of interest" description="Disordered" evidence="1">
    <location>
        <begin position="429"/>
        <end position="453"/>
    </location>
</feature>